<evidence type="ECO:0000256" key="1">
    <source>
        <dbReference type="ARBA" id="ARBA00004141"/>
    </source>
</evidence>
<feature type="transmembrane region" description="Helical" evidence="7">
    <location>
        <begin position="216"/>
        <end position="239"/>
    </location>
</feature>
<dbReference type="GO" id="GO:0055085">
    <property type="term" value="P:transmembrane transport"/>
    <property type="evidence" value="ECO:0000318"/>
    <property type="project" value="GO_Central"/>
</dbReference>
<feature type="transmembrane region" description="Helical" evidence="7">
    <location>
        <begin position="444"/>
        <end position="463"/>
    </location>
</feature>
<organism evidence="8 9">
    <name type="scientific">Manihot esculenta</name>
    <name type="common">Cassava</name>
    <name type="synonym">Jatropha manihot</name>
    <dbReference type="NCBI Taxonomy" id="3983"/>
    <lineage>
        <taxon>Eukaryota</taxon>
        <taxon>Viridiplantae</taxon>
        <taxon>Streptophyta</taxon>
        <taxon>Embryophyta</taxon>
        <taxon>Tracheophyta</taxon>
        <taxon>Spermatophyta</taxon>
        <taxon>Magnoliopsida</taxon>
        <taxon>eudicotyledons</taxon>
        <taxon>Gunneridae</taxon>
        <taxon>Pentapetalae</taxon>
        <taxon>rosids</taxon>
        <taxon>fabids</taxon>
        <taxon>Malpighiales</taxon>
        <taxon>Euphorbiaceae</taxon>
        <taxon>Crotonoideae</taxon>
        <taxon>Manihoteae</taxon>
        <taxon>Manihot</taxon>
    </lineage>
</organism>
<proteinExistence type="inferred from homology"/>
<feature type="transmembrane region" description="Helical" evidence="7">
    <location>
        <begin position="483"/>
        <end position="505"/>
    </location>
</feature>
<feature type="transmembrane region" description="Helical" evidence="7">
    <location>
        <begin position="245"/>
        <end position="267"/>
    </location>
</feature>
<sequence>MDTIHSSGDPLDKSFMQPSMEKFVEQQSQADNEEETQPTTLVSNGCVDYRGRIADKRTTGGWKASPFIIANEVAERLAFFAIAVNMVAFLVSEMRQSLPAAATHVTDWMGAAYVLTILGAFLADAYFGRFKTIIVFSCIYAVGMVLLTLSASIDSLRPPPCTAKPCTKATDGQNTFLFFALALIALGTGGIKPCVSSFGADQFDEADKKEVRKKFAFFNWFFFAINMGALLGITIMVYIKEKKGWGWGFGVPTGAMMVSIIILAAGIRHYRFQKPMGSAFTRFLQVMVASTRNHLRGVKLGAEVQLYEVNGEESDIRGARKLPHTRQFTFLDKAAVVTDPEANTGNRWKLCTVTQVEEFKSLIRILPIWASTIALSISFTQLATFFTSQANIMDRKLSSNFTIPAGSVTVFSAINALILVPIYEKLIVPIISKYTGHQRGITSLQRMGVGLFVSIFALASAALVEKKRRDSYSPSDMSVFWLFPQYFLIGTAEVFTYVGQLEFFYDEATDGTRSISSALFLSEIGIGSWLSTAIVKIIERTTGGEEKGWLRDNLNKSRLDYFYWILTAINGFNFFIYLWVAWRYKGRSRATRSVIDESLFKAIGDGGAEKREDNKGEIQSIAF</sequence>
<dbReference type="Pfam" id="PF00854">
    <property type="entry name" value="PTR2"/>
    <property type="match status" value="1"/>
</dbReference>
<dbReference type="GO" id="GO:0022857">
    <property type="term" value="F:transmembrane transporter activity"/>
    <property type="evidence" value="ECO:0000318"/>
    <property type="project" value="GO_Central"/>
</dbReference>
<comment type="similarity">
    <text evidence="2 6">Belongs to the major facilitator superfamily. Proton-dependent oligopeptide transporter (POT/PTR) (TC 2.A.17) family.</text>
</comment>
<comment type="caution">
    <text evidence="8">The sequence shown here is derived from an EMBL/GenBank/DDBJ whole genome shotgun (WGS) entry which is preliminary data.</text>
</comment>
<evidence type="ECO:0000313" key="8">
    <source>
        <dbReference type="EMBL" id="OAY22694.1"/>
    </source>
</evidence>
<evidence type="ECO:0008006" key="10">
    <source>
        <dbReference type="Google" id="ProtNLM"/>
    </source>
</evidence>
<name>A0A2C9U0K2_MANES</name>
<dbReference type="PANTHER" id="PTHR11654">
    <property type="entry name" value="OLIGOPEPTIDE TRANSPORTER-RELATED"/>
    <property type="match status" value="1"/>
</dbReference>
<evidence type="ECO:0000256" key="5">
    <source>
        <dbReference type="ARBA" id="ARBA00023136"/>
    </source>
</evidence>
<evidence type="ECO:0000256" key="6">
    <source>
        <dbReference type="RuleBase" id="RU003755"/>
    </source>
</evidence>
<feature type="transmembrane region" description="Helical" evidence="7">
    <location>
        <begin position="134"/>
        <end position="156"/>
    </location>
</feature>
<keyword evidence="4 7" id="KW-1133">Transmembrane helix</keyword>
<evidence type="ECO:0000256" key="3">
    <source>
        <dbReference type="ARBA" id="ARBA00022692"/>
    </source>
</evidence>
<dbReference type="InterPro" id="IPR018456">
    <property type="entry name" value="PTR2_symporter_CS"/>
</dbReference>
<feature type="transmembrane region" description="Helical" evidence="7">
    <location>
        <begin position="73"/>
        <end position="91"/>
    </location>
</feature>
<dbReference type="PROSITE" id="PS01022">
    <property type="entry name" value="PTR2_1"/>
    <property type="match status" value="1"/>
</dbReference>
<gene>
    <name evidence="8" type="ORF">MANES_18G018900v8</name>
</gene>
<feature type="transmembrane region" description="Helical" evidence="7">
    <location>
        <begin position="561"/>
        <end position="582"/>
    </location>
</feature>
<dbReference type="OMA" id="YVQQEKG"/>
<feature type="transmembrane region" description="Helical" evidence="7">
    <location>
        <begin position="401"/>
        <end position="423"/>
    </location>
</feature>
<feature type="transmembrane region" description="Helical" evidence="7">
    <location>
        <begin position="176"/>
        <end position="195"/>
    </location>
</feature>
<dbReference type="OrthoDB" id="8904098at2759"/>
<evidence type="ECO:0000256" key="7">
    <source>
        <dbReference type="SAM" id="Phobius"/>
    </source>
</evidence>
<dbReference type="EMBL" id="CM004404">
    <property type="protein sequence ID" value="OAY22694.1"/>
    <property type="molecule type" value="Genomic_DNA"/>
</dbReference>
<evidence type="ECO:0000313" key="9">
    <source>
        <dbReference type="Proteomes" id="UP000091857"/>
    </source>
</evidence>
<dbReference type="GO" id="GO:0016020">
    <property type="term" value="C:membrane"/>
    <property type="evidence" value="ECO:0000318"/>
    <property type="project" value="GO_Central"/>
</dbReference>
<dbReference type="Gene3D" id="1.20.1250.20">
    <property type="entry name" value="MFS general substrate transporter like domains"/>
    <property type="match status" value="1"/>
</dbReference>
<reference evidence="9" key="1">
    <citation type="journal article" date="2016" name="Nat. Biotechnol.">
        <title>Sequencing wild and cultivated cassava and related species reveals extensive interspecific hybridization and genetic diversity.</title>
        <authorList>
            <person name="Bredeson J.V."/>
            <person name="Lyons J.B."/>
            <person name="Prochnik S.E."/>
            <person name="Wu G.A."/>
            <person name="Ha C.M."/>
            <person name="Edsinger-Gonzales E."/>
            <person name="Grimwood J."/>
            <person name="Schmutz J."/>
            <person name="Rabbi I.Y."/>
            <person name="Egesi C."/>
            <person name="Nauluvula P."/>
            <person name="Lebot V."/>
            <person name="Ndunguru J."/>
            <person name="Mkamilo G."/>
            <person name="Bart R.S."/>
            <person name="Setter T.L."/>
            <person name="Gleadow R.M."/>
            <person name="Kulakow P."/>
            <person name="Ferguson M.E."/>
            <person name="Rounsley S."/>
            <person name="Rokhsar D.S."/>
        </authorList>
    </citation>
    <scope>NUCLEOTIDE SEQUENCE [LARGE SCALE GENOMIC DNA]</scope>
    <source>
        <strain evidence="9">cv. AM560-2</strain>
    </source>
</reference>
<dbReference type="InterPro" id="IPR036259">
    <property type="entry name" value="MFS_trans_sf"/>
</dbReference>
<accession>A0A2C9U0K2</accession>
<evidence type="ECO:0000256" key="2">
    <source>
        <dbReference type="ARBA" id="ARBA00005982"/>
    </source>
</evidence>
<keyword evidence="9" id="KW-1185">Reference proteome</keyword>
<dbReference type="CDD" id="cd17351">
    <property type="entry name" value="MFS_NPF"/>
    <property type="match status" value="1"/>
</dbReference>
<dbReference type="SUPFAM" id="SSF103473">
    <property type="entry name" value="MFS general substrate transporter"/>
    <property type="match status" value="1"/>
</dbReference>
<dbReference type="GO" id="GO:0006857">
    <property type="term" value="P:oligopeptide transport"/>
    <property type="evidence" value="ECO:0007669"/>
    <property type="project" value="InterPro"/>
</dbReference>
<feature type="transmembrane region" description="Helical" evidence="7">
    <location>
        <begin position="111"/>
        <end position="127"/>
    </location>
</feature>
<dbReference type="PROSITE" id="PS01023">
    <property type="entry name" value="PTR2_2"/>
    <property type="match status" value="1"/>
</dbReference>
<dbReference type="InterPro" id="IPR000109">
    <property type="entry name" value="POT_fam"/>
</dbReference>
<comment type="subcellular location">
    <subcellularLocation>
        <location evidence="1 6">Membrane</location>
        <topology evidence="1 6">Multi-pass membrane protein</topology>
    </subcellularLocation>
</comment>
<dbReference type="AlphaFoldDB" id="A0A2C9U0K2"/>
<dbReference type="Proteomes" id="UP000091857">
    <property type="component" value="Chromosome 18"/>
</dbReference>
<evidence type="ECO:0000256" key="4">
    <source>
        <dbReference type="ARBA" id="ARBA00022989"/>
    </source>
</evidence>
<keyword evidence="5 7" id="KW-0472">Membrane</keyword>
<protein>
    <recommendedName>
        <fullName evidence="10">Major facilitator superfamily (MFS) profile domain-containing protein</fullName>
    </recommendedName>
</protein>
<keyword evidence="6" id="KW-0813">Transport</keyword>
<keyword evidence="3 6" id="KW-0812">Transmembrane</keyword>
<dbReference type="Gramene" id="Manes.18G018900.1.v8.1">
    <property type="protein sequence ID" value="Manes.18G018900.1.v8.1.CDS"/>
    <property type="gene ID" value="Manes.18G018900.v8.1"/>
</dbReference>